<feature type="transmembrane region" description="Helical" evidence="1">
    <location>
        <begin position="227"/>
        <end position="246"/>
    </location>
</feature>
<evidence type="ECO:0000313" key="4">
    <source>
        <dbReference type="Proteomes" id="UP000575068"/>
    </source>
</evidence>
<sequence length="396" mass="42951">MLKLPDSRAPFPDSFSPARLSGSIGISRVLCILGVVYVHAWTGLDGGQLVQANGSAQGVMRWVLMELLGRSAVPLLGMISGWLVAGSAWSRSYGSFMRGKARTILLPMLIWNALAMLIITGGAALGLLAAPLPGSAWIAVDQLFAFLSPNETNVQMAFLRDLFVCMAFAPLLVRMRSPWLWSIAGATALWSVSGWMFPLLLRPSILIFFIAGIMVRRSRFEARVAAIPVAWPALIFGICALVKIWLSALATPLGDAHPHMMAAFDLLLRFSAALFFWRLAWHLAGTSKGAILLRIEPYAFLIFCSHLILIWLAGPGIGLLTGPLGSPAYPAYLLLQPVLAAAAGILIGRGLMVVAPRAAELMSGGRLKVRQNEATPSVPRFKAGAPWWRSYQRARR</sequence>
<dbReference type="Proteomes" id="UP000575068">
    <property type="component" value="Unassembled WGS sequence"/>
</dbReference>
<feature type="transmembrane region" description="Helical" evidence="1">
    <location>
        <begin position="104"/>
        <end position="128"/>
    </location>
</feature>
<comment type="caution">
    <text evidence="3">The sequence shown here is derived from an EMBL/GenBank/DDBJ whole genome shotgun (WGS) entry which is preliminary data.</text>
</comment>
<organism evidence="3 4">
    <name type="scientific">Rhizorhapis suberifaciens</name>
    <name type="common">corky root of lettuce</name>
    <dbReference type="NCBI Taxonomy" id="13656"/>
    <lineage>
        <taxon>Bacteria</taxon>
        <taxon>Pseudomonadati</taxon>
        <taxon>Pseudomonadota</taxon>
        <taxon>Alphaproteobacteria</taxon>
        <taxon>Sphingomonadales</taxon>
        <taxon>Sphingomonadaceae</taxon>
        <taxon>Rhizorhapis</taxon>
    </lineage>
</organism>
<dbReference type="RefSeq" id="WP_246414560.1">
    <property type="nucleotide sequence ID" value="NZ_JACHOV010000003.1"/>
</dbReference>
<feature type="transmembrane region" description="Helical" evidence="1">
    <location>
        <begin position="62"/>
        <end position="84"/>
    </location>
</feature>
<reference evidence="3 4" key="1">
    <citation type="submission" date="2020-08" db="EMBL/GenBank/DDBJ databases">
        <title>Genomic Encyclopedia of Type Strains, Phase IV (KMG-IV): sequencing the most valuable type-strain genomes for metagenomic binning, comparative biology and taxonomic classification.</title>
        <authorList>
            <person name="Goeker M."/>
        </authorList>
    </citation>
    <scope>NUCLEOTIDE SEQUENCE [LARGE SCALE GENOMIC DNA]</scope>
    <source>
        <strain evidence="3 4">DSM 7465</strain>
    </source>
</reference>
<evidence type="ECO:0000313" key="3">
    <source>
        <dbReference type="EMBL" id="MBB4640860.1"/>
    </source>
</evidence>
<keyword evidence="1" id="KW-0812">Transmembrane</keyword>
<feature type="transmembrane region" description="Helical" evidence="1">
    <location>
        <begin position="20"/>
        <end position="42"/>
    </location>
</feature>
<dbReference type="EMBL" id="JACHOV010000003">
    <property type="protein sequence ID" value="MBB4640860.1"/>
    <property type="molecule type" value="Genomic_DNA"/>
</dbReference>
<accession>A0A840HTD2</accession>
<feature type="transmembrane region" description="Helical" evidence="1">
    <location>
        <begin position="329"/>
        <end position="347"/>
    </location>
</feature>
<keyword evidence="1" id="KW-1133">Transmembrane helix</keyword>
<keyword evidence="1" id="KW-0472">Membrane</keyword>
<dbReference type="Pfam" id="PF01757">
    <property type="entry name" value="Acyl_transf_3"/>
    <property type="match status" value="1"/>
</dbReference>
<evidence type="ECO:0000256" key="1">
    <source>
        <dbReference type="SAM" id="Phobius"/>
    </source>
</evidence>
<evidence type="ECO:0000259" key="2">
    <source>
        <dbReference type="Pfam" id="PF01757"/>
    </source>
</evidence>
<keyword evidence="4" id="KW-1185">Reference proteome</keyword>
<proteinExistence type="predicted"/>
<feature type="domain" description="Acyltransferase 3" evidence="2">
    <location>
        <begin position="26"/>
        <end position="335"/>
    </location>
</feature>
<dbReference type="AlphaFoldDB" id="A0A840HTD2"/>
<dbReference type="GO" id="GO:0016747">
    <property type="term" value="F:acyltransferase activity, transferring groups other than amino-acyl groups"/>
    <property type="evidence" value="ECO:0007669"/>
    <property type="project" value="InterPro"/>
</dbReference>
<gene>
    <name evidence="3" type="ORF">HNQ99_001153</name>
</gene>
<protein>
    <recommendedName>
        <fullName evidence="2">Acyltransferase 3 domain-containing protein</fullName>
    </recommendedName>
</protein>
<feature type="transmembrane region" description="Helical" evidence="1">
    <location>
        <begin position="298"/>
        <end position="317"/>
    </location>
</feature>
<feature type="transmembrane region" description="Helical" evidence="1">
    <location>
        <begin position="258"/>
        <end position="277"/>
    </location>
</feature>
<dbReference type="InterPro" id="IPR002656">
    <property type="entry name" value="Acyl_transf_3_dom"/>
</dbReference>
<name>A0A840HTD2_9SPHN</name>